<dbReference type="EMBL" id="KN818309">
    <property type="protein sequence ID" value="KIL59792.1"/>
    <property type="molecule type" value="Genomic_DNA"/>
</dbReference>
<evidence type="ECO:0000313" key="3">
    <source>
        <dbReference type="Proteomes" id="UP000054549"/>
    </source>
</evidence>
<dbReference type="InParanoid" id="A0A0C2WEH1"/>
<evidence type="ECO:0000256" key="1">
    <source>
        <dbReference type="SAM" id="MobiDB-lite"/>
    </source>
</evidence>
<dbReference type="HOGENOM" id="CLU_3055822_0_0_1"/>
<evidence type="ECO:0000313" key="2">
    <source>
        <dbReference type="EMBL" id="KIL59792.1"/>
    </source>
</evidence>
<gene>
    <name evidence="2" type="ORF">M378DRAFT_168795</name>
</gene>
<accession>A0A0C2WEH1</accession>
<sequence>QSVPKKHHLPTSSLAVPSIPQSAQASTPTVSAKPHPRSLSLPRISIHNDCLIDV</sequence>
<feature type="compositionally biased region" description="Polar residues" evidence="1">
    <location>
        <begin position="10"/>
        <end position="30"/>
    </location>
</feature>
<dbReference type="AlphaFoldDB" id="A0A0C2WEH1"/>
<reference evidence="2 3" key="1">
    <citation type="submission" date="2014-04" db="EMBL/GenBank/DDBJ databases">
        <title>Evolutionary Origins and Diversification of the Mycorrhizal Mutualists.</title>
        <authorList>
            <consortium name="DOE Joint Genome Institute"/>
            <consortium name="Mycorrhizal Genomics Consortium"/>
            <person name="Kohler A."/>
            <person name="Kuo A."/>
            <person name="Nagy L.G."/>
            <person name="Floudas D."/>
            <person name="Copeland A."/>
            <person name="Barry K.W."/>
            <person name="Cichocki N."/>
            <person name="Veneault-Fourrey C."/>
            <person name="LaButti K."/>
            <person name="Lindquist E.A."/>
            <person name="Lipzen A."/>
            <person name="Lundell T."/>
            <person name="Morin E."/>
            <person name="Murat C."/>
            <person name="Riley R."/>
            <person name="Ohm R."/>
            <person name="Sun H."/>
            <person name="Tunlid A."/>
            <person name="Henrissat B."/>
            <person name="Grigoriev I.V."/>
            <person name="Hibbett D.S."/>
            <person name="Martin F."/>
        </authorList>
    </citation>
    <scope>NUCLEOTIDE SEQUENCE [LARGE SCALE GENOMIC DNA]</scope>
    <source>
        <strain evidence="2 3">Koide BX008</strain>
    </source>
</reference>
<organism evidence="2 3">
    <name type="scientific">Amanita muscaria (strain Koide BX008)</name>
    <dbReference type="NCBI Taxonomy" id="946122"/>
    <lineage>
        <taxon>Eukaryota</taxon>
        <taxon>Fungi</taxon>
        <taxon>Dikarya</taxon>
        <taxon>Basidiomycota</taxon>
        <taxon>Agaricomycotina</taxon>
        <taxon>Agaricomycetes</taxon>
        <taxon>Agaricomycetidae</taxon>
        <taxon>Agaricales</taxon>
        <taxon>Pluteineae</taxon>
        <taxon>Amanitaceae</taxon>
        <taxon>Amanita</taxon>
    </lineage>
</organism>
<keyword evidence="3" id="KW-1185">Reference proteome</keyword>
<protein>
    <submittedName>
        <fullName evidence="2">Uncharacterized protein</fullName>
    </submittedName>
</protein>
<feature type="non-terminal residue" evidence="2">
    <location>
        <position position="1"/>
    </location>
</feature>
<proteinExistence type="predicted"/>
<name>A0A0C2WEH1_AMAMK</name>
<dbReference type="Proteomes" id="UP000054549">
    <property type="component" value="Unassembled WGS sequence"/>
</dbReference>
<feature type="region of interest" description="Disordered" evidence="1">
    <location>
        <begin position="1"/>
        <end position="40"/>
    </location>
</feature>